<dbReference type="AlphaFoldDB" id="A0AAV5N434"/>
<dbReference type="RefSeq" id="WP_051155806.1">
    <property type="nucleotide sequence ID" value="NZ_BRLH01000002.1"/>
</dbReference>
<evidence type="ECO:0000256" key="1">
    <source>
        <dbReference type="ARBA" id="ARBA00022837"/>
    </source>
</evidence>
<keyword evidence="1" id="KW-0106">Calcium</keyword>
<dbReference type="SUPFAM" id="SSF51120">
    <property type="entry name" value="beta-Roll"/>
    <property type="match status" value="2"/>
</dbReference>
<sequence length="613" mass="66929">MAIFDIKGYDSDTSIDLIRQSLIINNYTFRNLYEGLQEGYSQYGMTPSGIIPMIWTGVFGSRDSQGLLTWSGKPGAETRSYQAVQEAGWKRISADDLHYSGKEDKWNAFVGEHPLFRAAQADVLGQWDADGNLTRITVGFRGVTGERENLIADTVMDIVNIYNTILKDDPDYIPKAFGQLLDAVAQFAKENGLEGKDVTFTGHSMGGSLVSNMASLSASGWGGFFKDSLYLASASSRINDEDKSVFNMGLENDPVYRATDGGRLMLFDSLFVHDKEYATAMDNVVSFHDLYAGKAGLLNLLPYSIANFAHWVAHMSFSYEGMFNAIVKSRFYDLTEQDSVIVVSALSNATRGNTWVEDLAAASSSHYGQSAFILGSEYNDLLKGGASGDRLEGFGGNDRIQPGEGNNIVDGGEGHDEVMLSSSLASYSVSRDSEGTVYLYDEELGTMNTLYNVELLTDMTSGDSWKVTGNGLLSQEKGAKFNYYANTAKGTEQDDVLTLSEKGWMFGGDGNDRLTGSSEGTLFYGGKGDDEIFSHGHDRFIFNEGDGNDVIHGFSGGDLIQLVGLKSVKNVDSLFDNVTSDERGVTLRYGEGSSLLLVNVQSDMLMPEQFVFV</sequence>
<organism evidence="2 3">
    <name type="scientific">Leminorella grimontii</name>
    <dbReference type="NCBI Taxonomy" id="82981"/>
    <lineage>
        <taxon>Bacteria</taxon>
        <taxon>Pseudomonadati</taxon>
        <taxon>Pseudomonadota</taxon>
        <taxon>Gammaproteobacteria</taxon>
        <taxon>Enterobacterales</taxon>
        <taxon>Budviciaceae</taxon>
        <taxon>Leminorella</taxon>
    </lineage>
</organism>
<evidence type="ECO:0000313" key="2">
    <source>
        <dbReference type="EMBL" id="GKX55437.1"/>
    </source>
</evidence>
<dbReference type="InterPro" id="IPR001343">
    <property type="entry name" value="Hemolysn_Ca-bd"/>
</dbReference>
<evidence type="ECO:0000313" key="3">
    <source>
        <dbReference type="Proteomes" id="UP001058124"/>
    </source>
</evidence>
<dbReference type="InterPro" id="IPR011049">
    <property type="entry name" value="Serralysin-like_metalloprot_C"/>
</dbReference>
<comment type="caution">
    <text evidence="2">The sequence shown here is derived from an EMBL/GenBank/DDBJ whole genome shotgun (WGS) entry which is preliminary data.</text>
</comment>
<dbReference type="Gene3D" id="3.40.50.1820">
    <property type="entry name" value="alpha/beta hydrolase"/>
    <property type="match status" value="1"/>
</dbReference>
<dbReference type="Proteomes" id="UP001058124">
    <property type="component" value="Unassembled WGS sequence"/>
</dbReference>
<name>A0AAV5N434_9GAMM</name>
<dbReference type="Pfam" id="PF00353">
    <property type="entry name" value="HemolysinCabind"/>
    <property type="match status" value="3"/>
</dbReference>
<dbReference type="GO" id="GO:0005509">
    <property type="term" value="F:calcium ion binding"/>
    <property type="evidence" value="ECO:0007669"/>
    <property type="project" value="InterPro"/>
</dbReference>
<gene>
    <name evidence="2" type="ORF">SOASR030_15490</name>
</gene>
<dbReference type="InterPro" id="IPR029058">
    <property type="entry name" value="AB_hydrolase_fold"/>
</dbReference>
<keyword evidence="3" id="KW-1185">Reference proteome</keyword>
<dbReference type="PRINTS" id="PR00313">
    <property type="entry name" value="CABNDNGRPT"/>
</dbReference>
<protein>
    <submittedName>
        <fullName evidence="2">Lipase</fullName>
    </submittedName>
</protein>
<dbReference type="SUPFAM" id="SSF53474">
    <property type="entry name" value="alpha/beta-Hydrolases"/>
    <property type="match status" value="1"/>
</dbReference>
<dbReference type="Gene3D" id="2.150.10.10">
    <property type="entry name" value="Serralysin-like metalloprotease, C-terminal"/>
    <property type="match status" value="2"/>
</dbReference>
<dbReference type="EMBL" id="BRLH01000002">
    <property type="protein sequence ID" value="GKX55437.1"/>
    <property type="molecule type" value="Genomic_DNA"/>
</dbReference>
<proteinExistence type="predicted"/>
<accession>A0AAV5N434</accession>
<reference evidence="2" key="1">
    <citation type="submission" date="2022-06" db="EMBL/GenBank/DDBJ databases">
        <title>Draft genome sequences of Leminorella grimontii str. JCM5902.</title>
        <authorList>
            <person name="Wakabayashi Y."/>
            <person name="Kojima K."/>
        </authorList>
    </citation>
    <scope>NUCLEOTIDE SEQUENCE</scope>
    <source>
        <strain evidence="2">JCM 5902</strain>
    </source>
</reference>